<protein>
    <submittedName>
        <fullName evidence="1">Uncharacterized protein</fullName>
    </submittedName>
</protein>
<feature type="non-terminal residue" evidence="1">
    <location>
        <position position="429"/>
    </location>
</feature>
<dbReference type="AlphaFoldDB" id="X1G3U1"/>
<proteinExistence type="predicted"/>
<accession>X1G3U1</accession>
<name>X1G3U1_9ZZZZ</name>
<comment type="caution">
    <text evidence="1">The sequence shown here is derived from an EMBL/GenBank/DDBJ whole genome shotgun (WGS) entry which is preliminary data.</text>
</comment>
<dbReference type="EMBL" id="BARU01006740">
    <property type="protein sequence ID" value="GAH36244.1"/>
    <property type="molecule type" value="Genomic_DNA"/>
</dbReference>
<evidence type="ECO:0000313" key="1">
    <source>
        <dbReference type="EMBL" id="GAH36244.1"/>
    </source>
</evidence>
<organism evidence="1">
    <name type="scientific">marine sediment metagenome</name>
    <dbReference type="NCBI Taxonomy" id="412755"/>
    <lineage>
        <taxon>unclassified sequences</taxon>
        <taxon>metagenomes</taxon>
        <taxon>ecological metagenomes</taxon>
    </lineage>
</organism>
<gene>
    <name evidence="1" type="ORF">S03H2_13279</name>
</gene>
<reference evidence="1" key="1">
    <citation type="journal article" date="2014" name="Front. Microbiol.">
        <title>High frequency of phylogenetically diverse reductive dehalogenase-homologous genes in deep subseafloor sedimentary metagenomes.</title>
        <authorList>
            <person name="Kawai M."/>
            <person name="Futagami T."/>
            <person name="Toyoda A."/>
            <person name="Takaki Y."/>
            <person name="Nishi S."/>
            <person name="Hori S."/>
            <person name="Arai W."/>
            <person name="Tsubouchi T."/>
            <person name="Morono Y."/>
            <person name="Uchiyama I."/>
            <person name="Ito T."/>
            <person name="Fujiyama A."/>
            <person name="Inagaki F."/>
            <person name="Takami H."/>
        </authorList>
    </citation>
    <scope>NUCLEOTIDE SEQUENCE</scope>
    <source>
        <strain evidence="1">Expedition CK06-06</strain>
    </source>
</reference>
<sequence length="429" mass="48976">MCENYYNVDNGEYLFLNTANWKTGRSFWYEILPNILFYQLAHYYPNTGNCQNEMRIVADRWYEACVAMGASINPWKVPNFNWTAFNFSSRKPLYNGRWRESDAAAGIAWLEYMAYIKWKEPRYLTAAEWSMQFLQKRVENPFYEILLPYGAYTAARMNAEIGRNYDVQKFLNWCFNGDSVCRPGWGVIAERWGDYDCYGLVGSTTDGGGYAFAMNTFQMAAALVPLVRYDSCFARAIGKWMLNTANAARLFYADFHHAKYQSCGFWTGDANHVIAYEGLRKVWDGRSPYATGDAINLAYGAIDFGLYGSSYVGIFGGIINPTNDEKILQLDCLKTDFYHDKAYPTYLYYNPYKIKKAIEIDVGPEVKDLYDAVTHSFLQKNVSYRGAFILPADSAAVVVISPADGEIAYKAKKMLINGIVVDYAKEKKS</sequence>